<dbReference type="Proteomes" id="UP000257706">
    <property type="component" value="Unassembled WGS sequence"/>
</dbReference>
<keyword evidence="2 5" id="KW-0812">Transmembrane</keyword>
<feature type="transmembrane region" description="Helical" evidence="5">
    <location>
        <begin position="422"/>
        <end position="441"/>
    </location>
</feature>
<feature type="transmembrane region" description="Helical" evidence="5">
    <location>
        <begin position="21"/>
        <end position="39"/>
    </location>
</feature>
<evidence type="ECO:0000256" key="1">
    <source>
        <dbReference type="ARBA" id="ARBA00004141"/>
    </source>
</evidence>
<dbReference type="PROSITE" id="PS50850">
    <property type="entry name" value="MFS"/>
    <property type="match status" value="1"/>
</dbReference>
<dbReference type="GO" id="GO:0022857">
    <property type="term" value="F:transmembrane transporter activity"/>
    <property type="evidence" value="ECO:0007669"/>
    <property type="project" value="InterPro"/>
</dbReference>
<evidence type="ECO:0000256" key="3">
    <source>
        <dbReference type="ARBA" id="ARBA00022989"/>
    </source>
</evidence>
<dbReference type="Pfam" id="PF07690">
    <property type="entry name" value="MFS_1"/>
    <property type="match status" value="1"/>
</dbReference>
<comment type="subcellular location">
    <subcellularLocation>
        <location evidence="1">Membrane</location>
        <topology evidence="1">Multi-pass membrane protein</topology>
    </subcellularLocation>
</comment>
<comment type="caution">
    <text evidence="7">The sequence shown here is derived from an EMBL/GenBank/DDBJ whole genome shotgun (WGS) entry which is preliminary data.</text>
</comment>
<dbReference type="InterPro" id="IPR036259">
    <property type="entry name" value="MFS_trans_sf"/>
</dbReference>
<keyword evidence="3 5" id="KW-1133">Transmembrane helix</keyword>
<feature type="transmembrane region" description="Helical" evidence="5">
    <location>
        <begin position="59"/>
        <end position="80"/>
    </location>
</feature>
<proteinExistence type="predicted"/>
<name>A0A3B9IJ11_9PROT</name>
<gene>
    <name evidence="7" type="ORF">DCK97_07820</name>
</gene>
<feature type="transmembrane region" description="Helical" evidence="5">
    <location>
        <begin position="354"/>
        <end position="373"/>
    </location>
</feature>
<feature type="transmembrane region" description="Helical" evidence="5">
    <location>
        <begin position="248"/>
        <end position="266"/>
    </location>
</feature>
<organism evidence="7 8">
    <name type="scientific">Tistrella mobilis</name>
    <dbReference type="NCBI Taxonomy" id="171437"/>
    <lineage>
        <taxon>Bacteria</taxon>
        <taxon>Pseudomonadati</taxon>
        <taxon>Pseudomonadota</taxon>
        <taxon>Alphaproteobacteria</taxon>
        <taxon>Geminicoccales</taxon>
        <taxon>Geminicoccaceae</taxon>
        <taxon>Tistrella</taxon>
    </lineage>
</organism>
<dbReference type="Gene3D" id="1.20.1250.20">
    <property type="entry name" value="MFS general substrate transporter like domains"/>
    <property type="match status" value="2"/>
</dbReference>
<reference evidence="7 8" key="1">
    <citation type="journal article" date="2018" name="Nat. Biotechnol.">
        <title>A standardized bacterial taxonomy based on genome phylogeny substantially revises the tree of life.</title>
        <authorList>
            <person name="Parks D.H."/>
            <person name="Chuvochina M."/>
            <person name="Waite D.W."/>
            <person name="Rinke C."/>
            <person name="Skarshewski A."/>
            <person name="Chaumeil P.A."/>
            <person name="Hugenholtz P."/>
        </authorList>
    </citation>
    <scope>NUCLEOTIDE SEQUENCE [LARGE SCALE GENOMIC DNA]</scope>
    <source>
        <strain evidence="7">UBA8739</strain>
    </source>
</reference>
<evidence type="ECO:0000256" key="5">
    <source>
        <dbReference type="SAM" id="Phobius"/>
    </source>
</evidence>
<dbReference type="EMBL" id="DMAI01000124">
    <property type="protein sequence ID" value="HAE47313.1"/>
    <property type="molecule type" value="Genomic_DNA"/>
</dbReference>
<keyword evidence="4 5" id="KW-0472">Membrane</keyword>
<feature type="transmembrane region" description="Helical" evidence="5">
    <location>
        <begin position="294"/>
        <end position="320"/>
    </location>
</feature>
<feature type="transmembrane region" description="Helical" evidence="5">
    <location>
        <begin position="379"/>
        <end position="401"/>
    </location>
</feature>
<evidence type="ECO:0000256" key="4">
    <source>
        <dbReference type="ARBA" id="ARBA00023136"/>
    </source>
</evidence>
<dbReference type="InterPro" id="IPR020846">
    <property type="entry name" value="MFS_dom"/>
</dbReference>
<feature type="transmembrane region" description="Helical" evidence="5">
    <location>
        <begin position="117"/>
        <end position="138"/>
    </location>
</feature>
<feature type="transmembrane region" description="Helical" evidence="5">
    <location>
        <begin position="461"/>
        <end position="483"/>
    </location>
</feature>
<feature type="transmembrane region" description="Helical" evidence="5">
    <location>
        <begin position="150"/>
        <end position="169"/>
    </location>
</feature>
<sequence length="488" mass="49359">MPPAGHARTPRPASDWAEIRRGGRFGAFMVLCLGIWLHAADSLLTTTVMPAVTAEIGGLAWVNWALALYELGSIVAGACTGLAARAAGLGRATTMAATAFAVGCVISAIAPDMGTLLAGRLVQGLGGGMLVALAHVSVSRLYEPRLWPRLYAIMSGLWGASALAGPLVGGLFADAGHWRGAFWAFGAQAALVAVAGGLLLRRVTAAAEAAATSGEAHALPSAAVPTGRLALLIVAVLAVATAGVTGDALTAALSGLAGLALLTLFFRRDGRAPLGQGLLPPGALDLRRRQGMGLAMVLTLSAATVPFTVYGPILFVVLHGADALTAGYLVAIESVAWTLAAILLSGAGARLEPWLIRAGALVIVAGVAGFAVVVPHGELWMVAPFAAAQGAGFGMCWAFLVRRIVSAVPDEVRESASSAVPTMQILGYALGAAAAGIAANLSGFGGAHEGALPDPATAQTVGFWVFAAFLPVGLIGIIAAVRLTRERE</sequence>
<dbReference type="PANTHER" id="PTHR23501:SF154">
    <property type="entry name" value="MULTIDRUG-EFFLUX TRANSPORTER RV1634-RELATED"/>
    <property type="match status" value="1"/>
</dbReference>
<dbReference type="GO" id="GO:0005886">
    <property type="term" value="C:plasma membrane"/>
    <property type="evidence" value="ECO:0007669"/>
    <property type="project" value="TreeGrafter"/>
</dbReference>
<feature type="transmembrane region" description="Helical" evidence="5">
    <location>
        <begin position="326"/>
        <end position="347"/>
    </location>
</feature>
<evidence type="ECO:0000313" key="7">
    <source>
        <dbReference type="EMBL" id="HAE47313.1"/>
    </source>
</evidence>
<evidence type="ECO:0000313" key="8">
    <source>
        <dbReference type="Proteomes" id="UP000257706"/>
    </source>
</evidence>
<dbReference type="SUPFAM" id="SSF103473">
    <property type="entry name" value="MFS general substrate transporter"/>
    <property type="match status" value="1"/>
</dbReference>
<dbReference type="InterPro" id="IPR001958">
    <property type="entry name" value="Tet-R_TetA/multi-R_MdtG-like"/>
</dbReference>
<dbReference type="PANTHER" id="PTHR23501">
    <property type="entry name" value="MAJOR FACILITATOR SUPERFAMILY"/>
    <property type="match status" value="1"/>
</dbReference>
<dbReference type="InterPro" id="IPR011701">
    <property type="entry name" value="MFS"/>
</dbReference>
<feature type="transmembrane region" description="Helical" evidence="5">
    <location>
        <begin position="92"/>
        <end position="111"/>
    </location>
</feature>
<evidence type="ECO:0000256" key="2">
    <source>
        <dbReference type="ARBA" id="ARBA00022692"/>
    </source>
</evidence>
<accession>A0A3B9IJ11</accession>
<dbReference type="AlphaFoldDB" id="A0A3B9IJ11"/>
<feature type="domain" description="Major facilitator superfamily (MFS) profile" evidence="6">
    <location>
        <begin position="27"/>
        <end position="485"/>
    </location>
</feature>
<evidence type="ECO:0000259" key="6">
    <source>
        <dbReference type="PROSITE" id="PS50850"/>
    </source>
</evidence>
<feature type="transmembrane region" description="Helical" evidence="5">
    <location>
        <begin position="221"/>
        <end position="242"/>
    </location>
</feature>
<protein>
    <submittedName>
        <fullName evidence="7">MFS transporter</fullName>
    </submittedName>
</protein>
<dbReference type="PRINTS" id="PR01035">
    <property type="entry name" value="TCRTETA"/>
</dbReference>
<feature type="transmembrane region" description="Helical" evidence="5">
    <location>
        <begin position="181"/>
        <end position="200"/>
    </location>
</feature>